<dbReference type="RefSeq" id="WP_249905059.1">
    <property type="nucleotide sequence ID" value="NZ_JAMGBA010000003.1"/>
</dbReference>
<reference evidence="2 3" key="1">
    <citation type="submission" date="2022-05" db="EMBL/GenBank/DDBJ databases">
        <authorList>
            <person name="Jo J.-H."/>
            <person name="Im W.-T."/>
        </authorList>
    </citation>
    <scope>NUCLEOTIDE SEQUENCE [LARGE SCALE GENOMIC DNA]</scope>
    <source>
        <strain evidence="2 3">NSE70-1</strain>
    </source>
</reference>
<evidence type="ECO:0000313" key="3">
    <source>
        <dbReference type="Proteomes" id="UP001203410"/>
    </source>
</evidence>
<evidence type="ECO:0000256" key="1">
    <source>
        <dbReference type="SAM" id="SignalP"/>
    </source>
</evidence>
<organism evidence="2 3">
    <name type="scientific">Sphingomonas caseinilyticus</name>
    <dbReference type="NCBI Taxonomy" id="2908205"/>
    <lineage>
        <taxon>Bacteria</taxon>
        <taxon>Pseudomonadati</taxon>
        <taxon>Pseudomonadota</taxon>
        <taxon>Alphaproteobacteria</taxon>
        <taxon>Sphingomonadales</taxon>
        <taxon>Sphingomonadaceae</taxon>
        <taxon>Sphingomonas</taxon>
    </lineage>
</organism>
<keyword evidence="1" id="KW-0732">Signal</keyword>
<evidence type="ECO:0000313" key="2">
    <source>
        <dbReference type="EMBL" id="MCL6699606.1"/>
    </source>
</evidence>
<gene>
    <name evidence="2" type="ORF">LZ496_12540</name>
</gene>
<protein>
    <submittedName>
        <fullName evidence="2">UrcA family protein</fullName>
    </submittedName>
</protein>
<feature type="chain" id="PRO_5046467048" evidence="1">
    <location>
        <begin position="29"/>
        <end position="127"/>
    </location>
</feature>
<dbReference type="NCBIfam" id="TIGR04433">
    <property type="entry name" value="UrcA_uranyl"/>
    <property type="match status" value="1"/>
</dbReference>
<feature type="signal peptide" evidence="1">
    <location>
        <begin position="1"/>
        <end position="28"/>
    </location>
</feature>
<dbReference type="EMBL" id="JAMGBA010000003">
    <property type="protein sequence ID" value="MCL6699606.1"/>
    <property type="molecule type" value="Genomic_DNA"/>
</dbReference>
<accession>A0ABT0RXI8</accession>
<keyword evidence="3" id="KW-1185">Reference proteome</keyword>
<name>A0ABT0RXI8_9SPHN</name>
<comment type="caution">
    <text evidence="2">The sequence shown here is derived from an EMBL/GenBank/DDBJ whole genome shotgun (WGS) entry which is preliminary data.</text>
</comment>
<proteinExistence type="predicted"/>
<sequence length="127" mass="13463">MFARFTSRGMRLPAIAIATLVVATQAPAQDGRPVVVYGESAGIHTERVPYGDLNLQAGADRKTLYGRVGRAVRNVCNFDSNAMTTDYRFCSAGAWSGARPQIAAAMAKSSLALNATPAGAAFITIRR</sequence>
<dbReference type="InterPro" id="IPR030972">
    <property type="entry name" value="UrcA_uranyl"/>
</dbReference>
<dbReference type="Proteomes" id="UP001203410">
    <property type="component" value="Unassembled WGS sequence"/>
</dbReference>